<dbReference type="GO" id="GO:0006457">
    <property type="term" value="P:protein folding"/>
    <property type="evidence" value="ECO:0007669"/>
    <property type="project" value="UniProtKB-UniRule"/>
</dbReference>
<dbReference type="AlphaFoldDB" id="A0A7X0JVS7"/>
<dbReference type="Proteomes" id="UP000528457">
    <property type="component" value="Unassembled WGS sequence"/>
</dbReference>
<comment type="caution">
    <text evidence="7">The sequence shown here is derived from an EMBL/GenBank/DDBJ whole genome shotgun (WGS) entry which is preliminary data.</text>
</comment>
<gene>
    <name evidence="4" type="primary">hscB</name>
    <name evidence="7" type="ORF">HNR48_003455</name>
</gene>
<dbReference type="NCBIfam" id="TIGR00714">
    <property type="entry name" value="hscB"/>
    <property type="match status" value="1"/>
</dbReference>
<dbReference type="SMART" id="SM00271">
    <property type="entry name" value="DnaJ"/>
    <property type="match status" value="1"/>
</dbReference>
<evidence type="ECO:0000256" key="1">
    <source>
        <dbReference type="ARBA" id="ARBA00010476"/>
    </source>
</evidence>
<dbReference type="InterPro" id="IPR009073">
    <property type="entry name" value="HscB_oligo_C"/>
</dbReference>
<evidence type="ECO:0000259" key="6">
    <source>
        <dbReference type="PROSITE" id="PS50076"/>
    </source>
</evidence>
<keyword evidence="8" id="KW-1185">Reference proteome</keyword>
<dbReference type="GO" id="GO:0051087">
    <property type="term" value="F:protein-folding chaperone binding"/>
    <property type="evidence" value="ECO:0007669"/>
    <property type="project" value="InterPro"/>
</dbReference>
<dbReference type="InterPro" id="IPR036386">
    <property type="entry name" value="HscB_C_sf"/>
</dbReference>
<accession>A0A7X0JVS7</accession>
<dbReference type="Gene3D" id="1.10.287.110">
    <property type="entry name" value="DnaJ domain"/>
    <property type="match status" value="1"/>
</dbReference>
<dbReference type="InterPro" id="IPR004640">
    <property type="entry name" value="HscB"/>
</dbReference>
<name>A0A7X0JVS7_9GAMM</name>
<comment type="function">
    <text evidence="3 4">Co-chaperone involved in the maturation of iron-sulfur cluster-containing proteins. Seems to help targeting proteins to be folded toward HscA.</text>
</comment>
<dbReference type="CDD" id="cd06257">
    <property type="entry name" value="DnaJ"/>
    <property type="match status" value="1"/>
</dbReference>
<proteinExistence type="inferred from homology"/>
<dbReference type="GO" id="GO:0001671">
    <property type="term" value="F:ATPase activator activity"/>
    <property type="evidence" value="ECO:0007669"/>
    <property type="project" value="InterPro"/>
</dbReference>
<dbReference type="SUPFAM" id="SSF46565">
    <property type="entry name" value="Chaperone J-domain"/>
    <property type="match status" value="1"/>
</dbReference>
<reference evidence="7 8" key="1">
    <citation type="submission" date="2020-08" db="EMBL/GenBank/DDBJ databases">
        <title>Genomic Encyclopedia of Type Strains, Phase IV (KMG-IV): sequencing the most valuable type-strain genomes for metagenomic binning, comparative biology and taxonomic classification.</title>
        <authorList>
            <person name="Goeker M."/>
        </authorList>
    </citation>
    <scope>NUCLEOTIDE SEQUENCE [LARGE SCALE GENOMIC DNA]</scope>
    <source>
        <strain evidence="7 8">DSM 22368</strain>
    </source>
</reference>
<dbReference type="InterPro" id="IPR036869">
    <property type="entry name" value="J_dom_sf"/>
</dbReference>
<dbReference type="GO" id="GO:0051259">
    <property type="term" value="P:protein complex oligomerization"/>
    <property type="evidence" value="ECO:0007669"/>
    <property type="project" value="InterPro"/>
</dbReference>
<organism evidence="7 8">
    <name type="scientific">Pseudoteredinibacter isoporae</name>
    <dbReference type="NCBI Taxonomy" id="570281"/>
    <lineage>
        <taxon>Bacteria</taxon>
        <taxon>Pseudomonadati</taxon>
        <taxon>Pseudomonadota</taxon>
        <taxon>Gammaproteobacteria</taxon>
        <taxon>Cellvibrionales</taxon>
        <taxon>Cellvibrionaceae</taxon>
        <taxon>Pseudoteredinibacter</taxon>
    </lineage>
</organism>
<dbReference type="PANTHER" id="PTHR14021:SF15">
    <property type="entry name" value="IRON-SULFUR CLUSTER CO-CHAPERONE PROTEIN HSCB"/>
    <property type="match status" value="1"/>
</dbReference>
<dbReference type="GO" id="GO:0044571">
    <property type="term" value="P:[2Fe-2S] cluster assembly"/>
    <property type="evidence" value="ECO:0007669"/>
    <property type="project" value="InterPro"/>
</dbReference>
<dbReference type="PROSITE" id="PS50076">
    <property type="entry name" value="DNAJ_2"/>
    <property type="match status" value="1"/>
</dbReference>
<keyword evidence="2 4" id="KW-0143">Chaperone</keyword>
<dbReference type="FunCoup" id="A0A7X0JVS7">
    <property type="interactions" value="358"/>
</dbReference>
<keyword evidence="5" id="KW-0175">Coiled coil</keyword>
<comment type="similarity">
    <text evidence="1 4">Belongs to the HscB family.</text>
</comment>
<evidence type="ECO:0000256" key="4">
    <source>
        <dbReference type="HAMAP-Rule" id="MF_00682"/>
    </source>
</evidence>
<dbReference type="Pfam" id="PF07743">
    <property type="entry name" value="HSCB_C"/>
    <property type="match status" value="1"/>
</dbReference>
<dbReference type="SUPFAM" id="SSF47144">
    <property type="entry name" value="HSC20 (HSCB), C-terminal oligomerisation domain"/>
    <property type="match status" value="1"/>
</dbReference>
<dbReference type="PANTHER" id="PTHR14021">
    <property type="entry name" value="IRON-SULFUR CLUSTER CO-CHAPERONE PROTEIN HSCB"/>
    <property type="match status" value="1"/>
</dbReference>
<evidence type="ECO:0000256" key="5">
    <source>
        <dbReference type="SAM" id="Coils"/>
    </source>
</evidence>
<evidence type="ECO:0000313" key="8">
    <source>
        <dbReference type="Proteomes" id="UP000528457"/>
    </source>
</evidence>
<dbReference type="HAMAP" id="MF_00682">
    <property type="entry name" value="HscB"/>
    <property type="match status" value="1"/>
</dbReference>
<dbReference type="InterPro" id="IPR001623">
    <property type="entry name" value="DnaJ_domain"/>
</dbReference>
<dbReference type="Gene3D" id="1.20.1280.20">
    <property type="entry name" value="HscB, C-terminal domain"/>
    <property type="match status" value="1"/>
</dbReference>
<dbReference type="InParanoid" id="A0A7X0JVS7"/>
<sequence>MDLSENFFALYQLEPGFEIDMAALKSTHRQLQMQCHPDKFAAGSAQEQRVAVQAMAYVNQAFDTLSVNVKRAEYLLDLAGIESNLENQTHQDPMFLMQQMEWREELAELRQLLSRDEAAAESKLQSLMSNQKKLEKQIEADFVRLYEQGDYPACVAPLAKMHFTSKFAKELRAAEDELLDLD</sequence>
<dbReference type="EMBL" id="JACHHT010000003">
    <property type="protein sequence ID" value="MBB6523153.1"/>
    <property type="molecule type" value="Genomic_DNA"/>
</dbReference>
<comment type="subunit">
    <text evidence="4">Interacts with HscA and stimulates its ATPase activity.</text>
</comment>
<evidence type="ECO:0000313" key="7">
    <source>
        <dbReference type="EMBL" id="MBB6523153.1"/>
    </source>
</evidence>
<dbReference type="GO" id="GO:1990230">
    <property type="term" value="C:iron-sulfur cluster transfer complex"/>
    <property type="evidence" value="ECO:0007669"/>
    <property type="project" value="TreeGrafter"/>
</dbReference>
<evidence type="ECO:0000256" key="2">
    <source>
        <dbReference type="ARBA" id="ARBA00023186"/>
    </source>
</evidence>
<feature type="coiled-coil region" evidence="5">
    <location>
        <begin position="99"/>
        <end position="137"/>
    </location>
</feature>
<protein>
    <recommendedName>
        <fullName evidence="4">Co-chaperone protein HscB homolog</fullName>
    </recommendedName>
</protein>
<evidence type="ECO:0000256" key="3">
    <source>
        <dbReference type="ARBA" id="ARBA00025596"/>
    </source>
</evidence>
<dbReference type="RefSeq" id="WP_166843738.1">
    <property type="nucleotide sequence ID" value="NZ_JAAONY010000003.1"/>
</dbReference>
<feature type="domain" description="J" evidence="6">
    <location>
        <begin position="6"/>
        <end position="80"/>
    </location>
</feature>